<keyword evidence="7 10" id="KW-0804">Transcription</keyword>
<evidence type="ECO:0000256" key="4">
    <source>
        <dbReference type="ARBA" id="ARBA00022833"/>
    </source>
</evidence>
<dbReference type="InterPro" id="IPR000536">
    <property type="entry name" value="Nucl_hrmn_rcpt_lig-bd"/>
</dbReference>
<dbReference type="Pfam" id="PF00105">
    <property type="entry name" value="zf-C4"/>
    <property type="match status" value="1"/>
</dbReference>
<feature type="domain" description="NR LBD" evidence="12">
    <location>
        <begin position="175"/>
        <end position="406"/>
    </location>
</feature>
<evidence type="ECO:0000256" key="1">
    <source>
        <dbReference type="ARBA" id="ARBA00004123"/>
    </source>
</evidence>
<keyword evidence="9 10" id="KW-0539">Nucleus</keyword>
<keyword evidence="14" id="KW-1185">Reference proteome</keyword>
<feature type="domain" description="Nuclear receptor" evidence="11">
    <location>
        <begin position="41"/>
        <end position="116"/>
    </location>
</feature>
<dbReference type="InterPro" id="IPR001628">
    <property type="entry name" value="Znf_hrmn_rcpt"/>
</dbReference>
<proteinExistence type="inferred from homology"/>
<dbReference type="PRINTS" id="PR00398">
    <property type="entry name" value="STRDHORMONER"/>
</dbReference>
<comment type="similarity">
    <text evidence="10">Belongs to the nuclear hormone receptor family.</text>
</comment>
<dbReference type="InterPro" id="IPR013088">
    <property type="entry name" value="Znf_NHR/GATA"/>
</dbReference>
<comment type="subcellular location">
    <subcellularLocation>
        <location evidence="1 10">Nucleus</location>
    </subcellularLocation>
</comment>
<dbReference type="SUPFAM" id="SSF48508">
    <property type="entry name" value="Nuclear receptor ligand-binding domain"/>
    <property type="match status" value="1"/>
</dbReference>
<keyword evidence="4 10" id="KW-0862">Zinc</keyword>
<dbReference type="Gene3D" id="3.30.50.10">
    <property type="entry name" value="Erythroid Transcription Factor GATA-1, subunit A"/>
    <property type="match status" value="1"/>
</dbReference>
<comment type="caution">
    <text evidence="13">The sequence shown here is derived from an EMBL/GenBank/DDBJ whole genome shotgun (WGS) entry which is preliminary data.</text>
</comment>
<dbReference type="SUPFAM" id="SSF57716">
    <property type="entry name" value="Glucocorticoid receptor-like (DNA-binding domain)"/>
    <property type="match status" value="1"/>
</dbReference>
<dbReference type="PRINTS" id="PR00047">
    <property type="entry name" value="STROIDFINGER"/>
</dbReference>
<dbReference type="FunFam" id="3.30.50.10:FF:000006">
    <property type="entry name" value="Nuclear receptor subfamily 5 group A member"/>
    <property type="match status" value="1"/>
</dbReference>
<dbReference type="SMART" id="SM00399">
    <property type="entry name" value="ZnF_C4"/>
    <property type="match status" value="1"/>
</dbReference>
<keyword evidence="6 10" id="KW-0238">DNA-binding</keyword>
<evidence type="ECO:0000313" key="14">
    <source>
        <dbReference type="Proteomes" id="UP001187531"/>
    </source>
</evidence>
<evidence type="ECO:0000256" key="2">
    <source>
        <dbReference type="ARBA" id="ARBA00022723"/>
    </source>
</evidence>
<dbReference type="InterPro" id="IPR035500">
    <property type="entry name" value="NHR-like_dom_sf"/>
</dbReference>
<evidence type="ECO:0000259" key="11">
    <source>
        <dbReference type="PROSITE" id="PS51030"/>
    </source>
</evidence>
<evidence type="ECO:0000313" key="13">
    <source>
        <dbReference type="EMBL" id="KAK2707717.1"/>
    </source>
</evidence>
<dbReference type="EMBL" id="JAVRJZ010000019">
    <property type="protein sequence ID" value="KAK2707717.1"/>
    <property type="molecule type" value="Genomic_DNA"/>
</dbReference>
<dbReference type="GO" id="GO:0006357">
    <property type="term" value="P:regulation of transcription by RNA polymerase II"/>
    <property type="evidence" value="ECO:0007669"/>
    <property type="project" value="UniProtKB-ARBA"/>
</dbReference>
<evidence type="ECO:0000256" key="7">
    <source>
        <dbReference type="ARBA" id="ARBA00023163"/>
    </source>
</evidence>
<evidence type="ECO:0000256" key="10">
    <source>
        <dbReference type="RuleBase" id="RU004334"/>
    </source>
</evidence>
<dbReference type="GO" id="GO:0003700">
    <property type="term" value="F:DNA-binding transcription factor activity"/>
    <property type="evidence" value="ECO:0007669"/>
    <property type="project" value="InterPro"/>
</dbReference>
<dbReference type="AlphaFoldDB" id="A0AA88HLK8"/>
<dbReference type="PROSITE" id="PS51843">
    <property type="entry name" value="NR_LBD"/>
    <property type="match status" value="1"/>
</dbReference>
<sequence>MDMSLFPVSYSGDKMMTNITGLQGMPTNPICRMTRSGHLTTDLCNVCGDSASGRHYGVVSCEGCKGFFKRSIMKAVKYVCQFQKVCPVDRFQRNRCQFCRLQRCLSVGMRIDSVQMSPRRLGKTNGSKSPTNNNGIGAIEENQNIINLKQEPMTVINYSQDSMSSSPAALTEEDTTWTMIRKSFEDFTPQEVPLLSEAHFRFTISDIDPGLMEHHHAYIVETTARVLFSTINWVSSIDSFKKLHLNLQLTLLKGSWCQLFVLGLIQCAEELGLFPVLDSLRASHFTDLAKQVICDKLLRHASMLKSLDVDEMELAHMKCMVLFTPDYAPDDYKCVVELLRGRAITDLQNHLEQIRPQDKEERCLKLLLELQPLLEFEPELIEDMFFKVVLGGIPMETILPHLLALDEGKEFASTCEMKVSPRFYSGQEGAKDMAIETLEVAATPMVSIEDMDVCQSSTSNAEVPC</sequence>
<protein>
    <submittedName>
        <fullName evidence="13">Uncharacterized protein</fullName>
    </submittedName>
</protein>
<dbReference type="GO" id="GO:0008270">
    <property type="term" value="F:zinc ion binding"/>
    <property type="evidence" value="ECO:0007669"/>
    <property type="project" value="UniProtKB-KW"/>
</dbReference>
<dbReference type="Gene3D" id="1.10.565.10">
    <property type="entry name" value="Retinoid X Receptor"/>
    <property type="match status" value="1"/>
</dbReference>
<evidence type="ECO:0000256" key="8">
    <source>
        <dbReference type="ARBA" id="ARBA00023170"/>
    </source>
</evidence>
<dbReference type="GO" id="GO:0043565">
    <property type="term" value="F:sequence-specific DNA binding"/>
    <property type="evidence" value="ECO:0007669"/>
    <property type="project" value="InterPro"/>
</dbReference>
<accession>A0AA88HLK8</accession>
<keyword evidence="5 10" id="KW-0805">Transcription regulation</keyword>
<keyword evidence="2 10" id="KW-0479">Metal-binding</keyword>
<reference evidence="13" key="1">
    <citation type="submission" date="2023-07" db="EMBL/GenBank/DDBJ databases">
        <title>Chromosome-level genome assembly of Artemia franciscana.</title>
        <authorList>
            <person name="Jo E."/>
        </authorList>
    </citation>
    <scope>NUCLEOTIDE SEQUENCE</scope>
    <source>
        <tissue evidence="13">Whole body</tissue>
    </source>
</reference>
<dbReference type="CDD" id="cd06916">
    <property type="entry name" value="NR_DBD_like"/>
    <property type="match status" value="1"/>
</dbReference>
<dbReference type="InterPro" id="IPR050274">
    <property type="entry name" value="Nuclear_hormone_rcpt_NR2"/>
</dbReference>
<evidence type="ECO:0000256" key="5">
    <source>
        <dbReference type="ARBA" id="ARBA00023015"/>
    </source>
</evidence>
<keyword evidence="3 10" id="KW-0863">Zinc-finger</keyword>
<dbReference type="Pfam" id="PF00104">
    <property type="entry name" value="Hormone_recep"/>
    <property type="match status" value="1"/>
</dbReference>
<evidence type="ECO:0000256" key="6">
    <source>
        <dbReference type="ARBA" id="ARBA00023125"/>
    </source>
</evidence>
<evidence type="ECO:0000259" key="12">
    <source>
        <dbReference type="PROSITE" id="PS51843"/>
    </source>
</evidence>
<dbReference type="PROSITE" id="PS00031">
    <property type="entry name" value="NUCLEAR_REC_DBD_1"/>
    <property type="match status" value="1"/>
</dbReference>
<dbReference type="InterPro" id="IPR001723">
    <property type="entry name" value="Nuclear_hrmn_rcpt"/>
</dbReference>
<dbReference type="SMART" id="SM00430">
    <property type="entry name" value="HOLI"/>
    <property type="match status" value="1"/>
</dbReference>
<dbReference type="PANTHER" id="PTHR24083">
    <property type="entry name" value="NUCLEAR HORMONE RECEPTOR"/>
    <property type="match status" value="1"/>
</dbReference>
<dbReference type="Proteomes" id="UP001187531">
    <property type="component" value="Unassembled WGS sequence"/>
</dbReference>
<name>A0AA88HLK8_ARTSF</name>
<evidence type="ECO:0000256" key="3">
    <source>
        <dbReference type="ARBA" id="ARBA00022771"/>
    </source>
</evidence>
<dbReference type="GO" id="GO:0005634">
    <property type="term" value="C:nucleus"/>
    <property type="evidence" value="ECO:0007669"/>
    <property type="project" value="UniProtKB-SubCell"/>
</dbReference>
<organism evidence="13 14">
    <name type="scientific">Artemia franciscana</name>
    <name type="common">Brine shrimp</name>
    <name type="synonym">Artemia sanfranciscana</name>
    <dbReference type="NCBI Taxonomy" id="6661"/>
    <lineage>
        <taxon>Eukaryota</taxon>
        <taxon>Metazoa</taxon>
        <taxon>Ecdysozoa</taxon>
        <taxon>Arthropoda</taxon>
        <taxon>Crustacea</taxon>
        <taxon>Branchiopoda</taxon>
        <taxon>Anostraca</taxon>
        <taxon>Artemiidae</taxon>
        <taxon>Artemia</taxon>
    </lineage>
</organism>
<evidence type="ECO:0000256" key="9">
    <source>
        <dbReference type="ARBA" id="ARBA00023242"/>
    </source>
</evidence>
<gene>
    <name evidence="13" type="ORF">QYM36_015419</name>
</gene>
<keyword evidence="8 10" id="KW-0675">Receptor</keyword>
<dbReference type="PROSITE" id="PS51030">
    <property type="entry name" value="NUCLEAR_REC_DBD_2"/>
    <property type="match status" value="1"/>
</dbReference>